<dbReference type="Proteomes" id="UP000287361">
    <property type="component" value="Unassembled WGS sequence"/>
</dbReference>
<evidence type="ECO:0000313" key="2">
    <source>
        <dbReference type="Proteomes" id="UP000287361"/>
    </source>
</evidence>
<gene>
    <name evidence="1" type="ORF">KGMB03357_02770</name>
</gene>
<dbReference type="AlphaFoldDB" id="A0A401LAQ6"/>
<protein>
    <recommendedName>
        <fullName evidence="3">DUF4044 domain-containing protein</fullName>
    </recommendedName>
</protein>
<comment type="caution">
    <text evidence="1">The sequence shown here is derived from an EMBL/GenBank/DDBJ whole genome shotgun (WGS) entry which is preliminary data.</text>
</comment>
<evidence type="ECO:0000313" key="1">
    <source>
        <dbReference type="EMBL" id="GCB28616.1"/>
    </source>
</evidence>
<evidence type="ECO:0008006" key="3">
    <source>
        <dbReference type="Google" id="ProtNLM"/>
    </source>
</evidence>
<proteinExistence type="predicted"/>
<name>A0A401LAQ6_9FIRM</name>
<accession>A0A401LAQ6</accession>
<organism evidence="1 2">
    <name type="scientific">Anaerotignum faecicola</name>
    <dbReference type="NCBI Taxonomy" id="2358141"/>
    <lineage>
        <taxon>Bacteria</taxon>
        <taxon>Bacillati</taxon>
        <taxon>Bacillota</taxon>
        <taxon>Clostridia</taxon>
        <taxon>Lachnospirales</taxon>
        <taxon>Anaerotignaceae</taxon>
        <taxon>Anaerotignum</taxon>
    </lineage>
</organism>
<reference evidence="1 2" key="1">
    <citation type="submission" date="2018-10" db="EMBL/GenBank/DDBJ databases">
        <title>Draft Genome Sequence of Anaerotignum sp. KCTC 15736.</title>
        <authorList>
            <person name="Choi S.H."/>
            <person name="Kim J.S."/>
            <person name="Kang S.W."/>
            <person name="Lee J.S."/>
            <person name="Park S.H."/>
        </authorList>
    </citation>
    <scope>NUCLEOTIDE SEQUENCE [LARGE SCALE GENOMIC DNA]</scope>
    <source>
        <strain evidence="1 2">KCTC 15736</strain>
    </source>
</reference>
<sequence length="39" mass="4283">MKPKDKYRMKKKIAAGIALLLAVVMVLSLAAPFLGYGIY</sequence>
<keyword evidence="2" id="KW-1185">Reference proteome</keyword>
<dbReference type="EMBL" id="BHVZ01000001">
    <property type="protein sequence ID" value="GCB28616.1"/>
    <property type="molecule type" value="Genomic_DNA"/>
</dbReference>